<gene>
    <name evidence="3" type="ORF">KIL84_003716</name>
</gene>
<evidence type="ECO:0000313" key="4">
    <source>
        <dbReference type="Proteomes" id="UP000827986"/>
    </source>
</evidence>
<sequence length="196" mass="21171">MHRACQAVCLCGTRAQPGQPRCHLQTEPGPQPALALRQKLGCSQRPASVRHVTVPAVLHTPPPLGAGARAPHPAGRPHSRDPQFPAVATARRGGCRWGRGSAPAMPARALVTLRFGPYRSCGVLEHRPFRLQGLQAVLQAEGHQLILEKIPDWNNVELVVNGETVFQCNINDLDFGGDGKLDPLCEEARIAVLNAY</sequence>
<dbReference type="Proteomes" id="UP000827986">
    <property type="component" value="Unassembled WGS sequence"/>
</dbReference>
<protein>
    <submittedName>
        <fullName evidence="3">Uncharacterized protein</fullName>
    </submittedName>
</protein>
<organism evidence="3 4">
    <name type="scientific">Mauremys mutica</name>
    <name type="common">yellowpond turtle</name>
    <dbReference type="NCBI Taxonomy" id="74926"/>
    <lineage>
        <taxon>Eukaryota</taxon>
        <taxon>Metazoa</taxon>
        <taxon>Chordata</taxon>
        <taxon>Craniata</taxon>
        <taxon>Vertebrata</taxon>
        <taxon>Euteleostomi</taxon>
        <taxon>Archelosauria</taxon>
        <taxon>Testudinata</taxon>
        <taxon>Testudines</taxon>
        <taxon>Cryptodira</taxon>
        <taxon>Durocryptodira</taxon>
        <taxon>Testudinoidea</taxon>
        <taxon>Geoemydidae</taxon>
        <taxon>Geoemydinae</taxon>
        <taxon>Mauremys</taxon>
    </lineage>
</organism>
<evidence type="ECO:0000313" key="3">
    <source>
        <dbReference type="EMBL" id="KAH1168233.1"/>
    </source>
</evidence>
<dbReference type="PANTHER" id="PTHR28448">
    <property type="entry name" value="UPF0728 PROTEIN C10ORF53"/>
    <property type="match status" value="1"/>
</dbReference>
<evidence type="ECO:0000256" key="2">
    <source>
        <dbReference type="SAM" id="MobiDB-lite"/>
    </source>
</evidence>
<dbReference type="InterPro" id="IPR027885">
    <property type="entry name" value="UPF0728"/>
</dbReference>
<reference evidence="3" key="1">
    <citation type="submission" date="2021-09" db="EMBL/GenBank/DDBJ databases">
        <title>The genome of Mauremys mutica provides insights into the evolution of semi-aquatic lifestyle.</title>
        <authorList>
            <person name="Gong S."/>
            <person name="Gao Y."/>
        </authorList>
    </citation>
    <scope>NUCLEOTIDE SEQUENCE</scope>
    <source>
        <strain evidence="3">MM-2020</strain>
        <tissue evidence="3">Muscle</tissue>
    </source>
</reference>
<dbReference type="PANTHER" id="PTHR28448:SF1">
    <property type="entry name" value="UPF0728 PROTEIN C10ORF53"/>
    <property type="match status" value="1"/>
</dbReference>
<keyword evidence="4" id="KW-1185">Reference proteome</keyword>
<evidence type="ECO:0000256" key="1">
    <source>
        <dbReference type="ARBA" id="ARBA00009973"/>
    </source>
</evidence>
<dbReference type="Pfam" id="PF15092">
    <property type="entry name" value="UPF0728"/>
    <property type="match status" value="1"/>
</dbReference>
<comment type="caution">
    <text evidence="3">The sequence shown here is derived from an EMBL/GenBank/DDBJ whole genome shotgun (WGS) entry which is preliminary data.</text>
</comment>
<name>A0A9D3WVQ4_9SAUR</name>
<dbReference type="AlphaFoldDB" id="A0A9D3WVQ4"/>
<feature type="region of interest" description="Disordered" evidence="2">
    <location>
        <begin position="59"/>
        <end position="84"/>
    </location>
</feature>
<comment type="similarity">
    <text evidence="1">Belongs to the UPF0728 family.</text>
</comment>
<dbReference type="EMBL" id="JAHDVG010000486">
    <property type="protein sequence ID" value="KAH1168233.1"/>
    <property type="molecule type" value="Genomic_DNA"/>
</dbReference>
<accession>A0A9D3WVQ4</accession>
<proteinExistence type="inferred from homology"/>